<dbReference type="AlphaFoldDB" id="A0A1G6VEA6"/>
<sequence length="400" mass="41099">MTHRNGAQGGPQWHVPHGGRHVPPAQSWQGFPAQGPPQAYASGPGGPRQPKRGKVIALSAIAVAVVAAVTVTAVVLLGGDESGGDAARGNGQPPGEAGIPAYEPENTAEAHSTAEWDQPLPLPVDTECAWTDDAMPDMERLGFARAGVSGTGCQFIKQDENTVVQVRTYQPYNEVTQDSQLMEPVEVAGLTGRKYDFGYSEDSTHCSVELDVRSLGSLAVDGYARDDGGDRDAHCDMALSAAEALAARYVPLAGGTPHPDAPQGPPDDALAGGTACDVVGTSVVYFGISSEGGRQESDERGDLCRFEEGDLSLDALVTAESTGLAGLPATEGATVTETSLGPLPLRTEQTPDRCVVSAEFGNGQVLSLDLGSTAGEAGPATCLAGRVVLAETALSALGAL</sequence>
<dbReference type="Proteomes" id="UP000199494">
    <property type="component" value="Unassembled WGS sequence"/>
</dbReference>
<evidence type="ECO:0000313" key="2">
    <source>
        <dbReference type="Proteomes" id="UP000199494"/>
    </source>
</evidence>
<accession>A0A1G6VEA6</accession>
<name>A0A1G6VEA6_9PSEU</name>
<protein>
    <submittedName>
        <fullName evidence="1">Uncharacterized protein</fullName>
    </submittedName>
</protein>
<proteinExistence type="predicted"/>
<dbReference type="EMBL" id="FMZE01000009">
    <property type="protein sequence ID" value="SDD51952.1"/>
    <property type="molecule type" value="Genomic_DNA"/>
</dbReference>
<organism evidence="1 2">
    <name type="scientific">Prauserella marina</name>
    <dbReference type="NCBI Taxonomy" id="530584"/>
    <lineage>
        <taxon>Bacteria</taxon>
        <taxon>Bacillati</taxon>
        <taxon>Actinomycetota</taxon>
        <taxon>Actinomycetes</taxon>
        <taxon>Pseudonocardiales</taxon>
        <taxon>Pseudonocardiaceae</taxon>
        <taxon>Prauserella</taxon>
    </lineage>
</organism>
<keyword evidence="2" id="KW-1185">Reference proteome</keyword>
<evidence type="ECO:0000313" key="1">
    <source>
        <dbReference type="EMBL" id="SDD51952.1"/>
    </source>
</evidence>
<reference evidence="1 2" key="1">
    <citation type="submission" date="2016-10" db="EMBL/GenBank/DDBJ databases">
        <authorList>
            <person name="de Groot N.N."/>
        </authorList>
    </citation>
    <scope>NUCLEOTIDE SEQUENCE [LARGE SCALE GENOMIC DNA]</scope>
    <source>
        <strain evidence="1 2">CGMCC 4.5506</strain>
    </source>
</reference>
<gene>
    <name evidence="1" type="ORF">SAMN05421630_109207</name>
</gene>